<dbReference type="eggNOG" id="ENOG50335GW">
    <property type="taxonomic scope" value="Bacteria"/>
</dbReference>
<protein>
    <recommendedName>
        <fullName evidence="3">Phage protein</fullName>
    </recommendedName>
</protein>
<dbReference type="RefSeq" id="WP_011367645.1">
    <property type="nucleotide sequence ID" value="NC_007519.1"/>
</dbReference>
<evidence type="ECO:0000313" key="2">
    <source>
        <dbReference type="Proteomes" id="UP000002710"/>
    </source>
</evidence>
<name>Q310Z7_OLEA2</name>
<reference evidence="1 2" key="1">
    <citation type="journal article" date="2011" name="J. Bacteriol.">
        <title>Complete genome sequence and updated annotation of Desulfovibrio alaskensis G20.</title>
        <authorList>
            <person name="Hauser L.J."/>
            <person name="Land M.L."/>
            <person name="Brown S.D."/>
            <person name="Larimer F."/>
            <person name="Keller K.L."/>
            <person name="Rapp-Giles B.J."/>
            <person name="Price M.N."/>
            <person name="Lin M."/>
            <person name="Bruce D.C."/>
            <person name="Detter J.C."/>
            <person name="Tapia R."/>
            <person name="Han C.S."/>
            <person name="Goodwin L.A."/>
            <person name="Cheng J.F."/>
            <person name="Pitluck S."/>
            <person name="Copeland A."/>
            <person name="Lucas S."/>
            <person name="Nolan M."/>
            <person name="Lapidus A.L."/>
            <person name="Palumbo A.V."/>
            <person name="Wall J.D."/>
        </authorList>
    </citation>
    <scope>NUCLEOTIDE SEQUENCE [LARGE SCALE GENOMIC DNA]</scope>
    <source>
        <strain evidence="2">ATCC BAA 1058 / DSM 17464 / G20</strain>
    </source>
</reference>
<dbReference type="EMBL" id="CP000112">
    <property type="protein sequence ID" value="ABB38499.1"/>
    <property type="molecule type" value="Genomic_DNA"/>
</dbReference>
<sequence>MAYDIRLVKLITGELVLGKHDAENDKLLEVATLQTVPTQQGVQMMMLPYGYPFEQDFTGEISCKHVLYEYKSAPEDLKTKYMEAISNLTLSTGGLGGLNLGGASAGAGGSKLSNVSELLRK</sequence>
<dbReference type="KEGG" id="dde:Dde_1702"/>
<accession>Q310Z7</accession>
<proteinExistence type="predicted"/>
<dbReference type="HOGENOM" id="CLU_169584_0_0_7"/>
<evidence type="ECO:0000313" key="1">
    <source>
        <dbReference type="EMBL" id="ABB38499.1"/>
    </source>
</evidence>
<dbReference type="Gene3D" id="2.30.30.100">
    <property type="match status" value="1"/>
</dbReference>
<evidence type="ECO:0008006" key="3">
    <source>
        <dbReference type="Google" id="ProtNLM"/>
    </source>
</evidence>
<dbReference type="Proteomes" id="UP000002710">
    <property type="component" value="Chromosome"/>
</dbReference>
<dbReference type="STRING" id="207559.Dde_1702"/>
<keyword evidence="2" id="KW-1185">Reference proteome</keyword>
<gene>
    <name evidence="1" type="ordered locus">Dde_1702</name>
</gene>
<dbReference type="AlphaFoldDB" id="Q310Z7"/>
<organism evidence="1 2">
    <name type="scientific">Oleidesulfovibrio alaskensis (strain ATCC BAA-1058 / DSM 17464 / G20)</name>
    <name type="common">Desulfovibrio alaskensis</name>
    <dbReference type="NCBI Taxonomy" id="207559"/>
    <lineage>
        <taxon>Bacteria</taxon>
        <taxon>Pseudomonadati</taxon>
        <taxon>Thermodesulfobacteriota</taxon>
        <taxon>Desulfovibrionia</taxon>
        <taxon>Desulfovibrionales</taxon>
        <taxon>Desulfovibrionaceae</taxon>
        <taxon>Oleidesulfovibrio</taxon>
    </lineage>
</organism>